<evidence type="ECO:0000256" key="1">
    <source>
        <dbReference type="SAM" id="MobiDB-lite"/>
    </source>
</evidence>
<gene>
    <name evidence="2" type="ORF">SMD27_23420</name>
</gene>
<organism evidence="2 3">
    <name type="scientific">Dongia soli</name>
    <dbReference type="NCBI Taxonomy" id="600628"/>
    <lineage>
        <taxon>Bacteria</taxon>
        <taxon>Pseudomonadati</taxon>
        <taxon>Pseudomonadota</taxon>
        <taxon>Alphaproteobacteria</taxon>
        <taxon>Rhodospirillales</taxon>
        <taxon>Dongiaceae</taxon>
        <taxon>Dongia</taxon>
    </lineage>
</organism>
<protein>
    <recommendedName>
        <fullName evidence="4">IrrE N-terminal-like domain-containing protein</fullName>
    </recommendedName>
</protein>
<keyword evidence="3" id="KW-1185">Reference proteome</keyword>
<evidence type="ECO:0008006" key="4">
    <source>
        <dbReference type="Google" id="ProtNLM"/>
    </source>
</evidence>
<dbReference type="Proteomes" id="UP001279642">
    <property type="component" value="Unassembled WGS sequence"/>
</dbReference>
<feature type="region of interest" description="Disordered" evidence="1">
    <location>
        <begin position="143"/>
        <end position="164"/>
    </location>
</feature>
<evidence type="ECO:0000313" key="2">
    <source>
        <dbReference type="EMBL" id="MDY0885806.1"/>
    </source>
</evidence>
<reference evidence="2 3" key="1">
    <citation type="journal article" date="2016" name="Antonie Van Leeuwenhoek">
        <title>Dongia soli sp. nov., isolated from soil from Dokdo, Korea.</title>
        <authorList>
            <person name="Kim D.U."/>
            <person name="Lee H."/>
            <person name="Kim H."/>
            <person name="Kim S.G."/>
            <person name="Ka J.O."/>
        </authorList>
    </citation>
    <scope>NUCLEOTIDE SEQUENCE [LARGE SCALE GENOMIC DNA]</scope>
    <source>
        <strain evidence="2 3">D78</strain>
    </source>
</reference>
<sequence>MIPQALVASLLATVAQYTGYAIPGTPPEIEQISHAALEATYCHRPCKILGLTTPEGVILLDDRLAIGKDAAATSILVHELAHFLQRANASSGTTVNCQVWAERESEAYDVQYRWLREKSPSILAFSQSLSELGLHQMIPRCAEDSGSLGGDRRPASPQPDRVML</sequence>
<evidence type="ECO:0000313" key="3">
    <source>
        <dbReference type="Proteomes" id="UP001279642"/>
    </source>
</evidence>
<comment type="caution">
    <text evidence="2">The sequence shown here is derived from an EMBL/GenBank/DDBJ whole genome shotgun (WGS) entry which is preliminary data.</text>
</comment>
<dbReference type="EMBL" id="JAXCLW010000014">
    <property type="protein sequence ID" value="MDY0885806.1"/>
    <property type="molecule type" value="Genomic_DNA"/>
</dbReference>
<accession>A0ABU5EHX6</accession>
<name>A0ABU5EHX6_9PROT</name>
<proteinExistence type="predicted"/>
<dbReference type="RefSeq" id="WP_320510882.1">
    <property type="nucleotide sequence ID" value="NZ_JAXCLW010000014.1"/>
</dbReference>